<evidence type="ECO:0000313" key="2">
    <source>
        <dbReference type="Proteomes" id="UP001152622"/>
    </source>
</evidence>
<accession>A0A9Q1IN15</accession>
<dbReference type="AlphaFoldDB" id="A0A9Q1IN15"/>
<name>A0A9Q1IN15_SYNKA</name>
<protein>
    <submittedName>
        <fullName evidence="1">Uncharacterized protein</fullName>
    </submittedName>
</protein>
<organism evidence="1 2">
    <name type="scientific">Synaphobranchus kaupii</name>
    <name type="common">Kaup's arrowtooth eel</name>
    <dbReference type="NCBI Taxonomy" id="118154"/>
    <lineage>
        <taxon>Eukaryota</taxon>
        <taxon>Metazoa</taxon>
        <taxon>Chordata</taxon>
        <taxon>Craniata</taxon>
        <taxon>Vertebrata</taxon>
        <taxon>Euteleostomi</taxon>
        <taxon>Actinopterygii</taxon>
        <taxon>Neopterygii</taxon>
        <taxon>Teleostei</taxon>
        <taxon>Anguilliformes</taxon>
        <taxon>Synaphobranchidae</taxon>
        <taxon>Synaphobranchus</taxon>
    </lineage>
</organism>
<evidence type="ECO:0000313" key="1">
    <source>
        <dbReference type="EMBL" id="KAJ8345914.1"/>
    </source>
</evidence>
<proteinExistence type="predicted"/>
<keyword evidence="2" id="KW-1185">Reference proteome</keyword>
<reference evidence="1" key="1">
    <citation type="journal article" date="2023" name="Science">
        <title>Genome structures resolve the early diversification of teleost fishes.</title>
        <authorList>
            <person name="Parey E."/>
            <person name="Louis A."/>
            <person name="Montfort J."/>
            <person name="Bouchez O."/>
            <person name="Roques C."/>
            <person name="Iampietro C."/>
            <person name="Lluch J."/>
            <person name="Castinel A."/>
            <person name="Donnadieu C."/>
            <person name="Desvignes T."/>
            <person name="Floi Bucao C."/>
            <person name="Jouanno E."/>
            <person name="Wen M."/>
            <person name="Mejri S."/>
            <person name="Dirks R."/>
            <person name="Jansen H."/>
            <person name="Henkel C."/>
            <person name="Chen W.J."/>
            <person name="Zahm M."/>
            <person name="Cabau C."/>
            <person name="Klopp C."/>
            <person name="Thompson A.W."/>
            <person name="Robinson-Rechavi M."/>
            <person name="Braasch I."/>
            <person name="Lecointre G."/>
            <person name="Bobe J."/>
            <person name="Postlethwait J.H."/>
            <person name="Berthelot C."/>
            <person name="Roest Crollius H."/>
            <person name="Guiguen Y."/>
        </authorList>
    </citation>
    <scope>NUCLEOTIDE SEQUENCE</scope>
    <source>
        <strain evidence="1">WJC10195</strain>
    </source>
</reference>
<sequence length="86" mass="9254">MQIFGRLFAKLETQQGGHCDHAGVNGSLLLSVLADRYPSPAQPSVWTCLKERHHLVPAVPLALGSVGLGFPPPVEQHARLSSESFP</sequence>
<gene>
    <name evidence="1" type="ORF">SKAU_G00301070</name>
</gene>
<dbReference type="Proteomes" id="UP001152622">
    <property type="component" value="Chromosome 12"/>
</dbReference>
<dbReference type="EMBL" id="JAINUF010000012">
    <property type="protein sequence ID" value="KAJ8345914.1"/>
    <property type="molecule type" value="Genomic_DNA"/>
</dbReference>
<comment type="caution">
    <text evidence="1">The sequence shown here is derived from an EMBL/GenBank/DDBJ whole genome shotgun (WGS) entry which is preliminary data.</text>
</comment>